<dbReference type="Proteomes" id="UP001149719">
    <property type="component" value="Unassembled WGS sequence"/>
</dbReference>
<evidence type="ECO:0000313" key="2">
    <source>
        <dbReference type="Proteomes" id="UP001149719"/>
    </source>
</evidence>
<dbReference type="InterPro" id="IPR048156">
    <property type="entry name" value="PA2817-like"/>
</dbReference>
<organism evidence="1 2">
    <name type="scientific">Marinomonas phaeophyticola</name>
    <dbReference type="NCBI Taxonomy" id="3004091"/>
    <lineage>
        <taxon>Bacteria</taxon>
        <taxon>Pseudomonadati</taxon>
        <taxon>Pseudomonadota</taxon>
        <taxon>Gammaproteobacteria</taxon>
        <taxon>Oceanospirillales</taxon>
        <taxon>Oceanospirillaceae</taxon>
        <taxon>Marinomonas</taxon>
    </lineage>
</organism>
<protein>
    <submittedName>
        <fullName evidence="1">Uncharacterized protein</fullName>
    </submittedName>
</protein>
<accession>A0ABT4JPM3</accession>
<reference evidence="1" key="1">
    <citation type="submission" date="2022-12" db="EMBL/GenBank/DDBJ databases">
        <title>Marinomonas 15G1-11 sp. nov, isolated from marine algae.</title>
        <authorList>
            <person name="Butt M."/>
            <person name="Choi D.G."/>
            <person name="Kim J.M."/>
            <person name="Lee J.K."/>
            <person name="Baek J.H."/>
            <person name="Jeon C.O."/>
        </authorList>
    </citation>
    <scope>NUCLEOTIDE SEQUENCE</scope>
    <source>
        <strain evidence="1">15G1-11</strain>
    </source>
</reference>
<keyword evidence="2" id="KW-1185">Reference proteome</keyword>
<evidence type="ECO:0000313" key="1">
    <source>
        <dbReference type="EMBL" id="MCZ2720241.1"/>
    </source>
</evidence>
<comment type="caution">
    <text evidence="1">The sequence shown here is derived from an EMBL/GenBank/DDBJ whole genome shotgun (WGS) entry which is preliminary data.</text>
</comment>
<dbReference type="EMBL" id="JAPUBN010000006">
    <property type="protein sequence ID" value="MCZ2720241.1"/>
    <property type="molecule type" value="Genomic_DNA"/>
</dbReference>
<dbReference type="RefSeq" id="WP_269121983.1">
    <property type="nucleotide sequence ID" value="NZ_JAPUBN010000006.1"/>
</dbReference>
<name>A0ABT4JPM3_9GAMM</name>
<proteinExistence type="predicted"/>
<gene>
    <name evidence="1" type="ORF">O1D97_00930</name>
</gene>
<sequence length="140" mass="16668">MNLRTQYILDSFTELKQRMFEHAPFNQKPLAEEEEDFLQKWHILMEEIKSLSHDYLFTAQELLARLIRCYPNLTALVKRELLWLIGGECLHFLGDEELALYQQFEELAYEYEQTGQEYDIANLIGELRNKELNANNTVVH</sequence>
<dbReference type="NCBIfam" id="NF041512">
    <property type="entry name" value="PA2817_fam"/>
    <property type="match status" value="1"/>
</dbReference>